<name>A0A193BZ05_AMYOR</name>
<dbReference type="Proteomes" id="UP000093695">
    <property type="component" value="Chromosome"/>
</dbReference>
<proteinExistence type="predicted"/>
<dbReference type="STRING" id="31958.SD37_18690"/>
<reference evidence="1 2" key="1">
    <citation type="journal article" date="2015" name="Genome Announc.">
        <title>Draft Genome Sequence of Norvancomycin-Producing Strain Amycolatopsis orientalis CPCC200066.</title>
        <authorList>
            <person name="Lei X."/>
            <person name="Yuan F."/>
            <person name="Shi Y."/>
            <person name="Li X."/>
            <person name="Wang L."/>
            <person name="Hong B."/>
        </authorList>
    </citation>
    <scope>NUCLEOTIDE SEQUENCE [LARGE SCALE GENOMIC DNA]</scope>
    <source>
        <strain evidence="1 2">B-37</strain>
    </source>
</reference>
<dbReference type="eggNOG" id="ENOG502ZCFH">
    <property type="taxonomic scope" value="Bacteria"/>
</dbReference>
<dbReference type="RefSeq" id="WP_044853115.1">
    <property type="nucleotide sequence ID" value="NZ_CP016174.1"/>
</dbReference>
<evidence type="ECO:0000313" key="1">
    <source>
        <dbReference type="EMBL" id="ANN17476.1"/>
    </source>
</evidence>
<protein>
    <submittedName>
        <fullName evidence="1">Uncharacterized protein</fullName>
    </submittedName>
</protein>
<keyword evidence="2" id="KW-1185">Reference proteome</keyword>
<dbReference type="EMBL" id="CP016174">
    <property type="protein sequence ID" value="ANN17476.1"/>
    <property type="molecule type" value="Genomic_DNA"/>
</dbReference>
<organism evidence="1 2">
    <name type="scientific">Amycolatopsis orientalis</name>
    <name type="common">Nocardia orientalis</name>
    <dbReference type="NCBI Taxonomy" id="31958"/>
    <lineage>
        <taxon>Bacteria</taxon>
        <taxon>Bacillati</taxon>
        <taxon>Actinomycetota</taxon>
        <taxon>Actinomycetes</taxon>
        <taxon>Pseudonocardiales</taxon>
        <taxon>Pseudonocardiaceae</taxon>
        <taxon>Amycolatopsis</taxon>
    </lineage>
</organism>
<gene>
    <name evidence="1" type="ORF">SD37_18690</name>
</gene>
<dbReference type="SUPFAM" id="SSF82171">
    <property type="entry name" value="DPP6 N-terminal domain-like"/>
    <property type="match status" value="1"/>
</dbReference>
<dbReference type="KEGG" id="aori:SD37_18690"/>
<dbReference type="AlphaFoldDB" id="A0A193BZ05"/>
<sequence>MRAEERWPTTGQAPQTLVWQGNGLVDWASGYSWYPDGRPGTGAPLQGYGDIYNGVAVSPSGRYQVVYAEYGLDAILLDQGEELRALTRDDDDPDAFFYPVTFGRLTDGREVLVHCPERRDRLEIELPATGERLTTRALEPGVYPTDMYHSRLEVSPGGRWLLSAGWVWHPAGVAQVFDLDVALTDPVTLDAIQPYPEPVGHEVESACWLDDDRLAVFSISTTAGSRPELSNGELGVWSMEAAGWASKASYGEHVGTMTRFGDHLLSFHEYPKLLEPATGAVVEAWPHLPTGERMLAYGWQYEPLTVAVHPDGTRFAVASDEFITVVDWSE</sequence>
<evidence type="ECO:0000313" key="2">
    <source>
        <dbReference type="Proteomes" id="UP000093695"/>
    </source>
</evidence>
<accession>A0A193BZ05</accession>